<evidence type="ECO:0000313" key="2">
    <source>
        <dbReference type="EMBL" id="KAJ1360945.1"/>
    </source>
</evidence>
<dbReference type="Proteomes" id="UP001196413">
    <property type="component" value="Unassembled WGS sequence"/>
</dbReference>
<feature type="domain" description="Endoplasmic reticulum vesicle transporter C-terminal" evidence="1">
    <location>
        <begin position="17"/>
        <end position="62"/>
    </location>
</feature>
<dbReference type="EMBL" id="JAHQIW010004042">
    <property type="protein sequence ID" value="KAJ1360945.1"/>
    <property type="molecule type" value="Genomic_DNA"/>
</dbReference>
<comment type="caution">
    <text evidence="2">The sequence shown here is derived from an EMBL/GenBank/DDBJ whole genome shotgun (WGS) entry which is preliminary data.</text>
</comment>
<dbReference type="InterPro" id="IPR012936">
    <property type="entry name" value="Erv_C"/>
</dbReference>
<keyword evidence="3" id="KW-1185">Reference proteome</keyword>
<gene>
    <name evidence="2" type="ORF">KIN20_020073</name>
</gene>
<evidence type="ECO:0000259" key="1">
    <source>
        <dbReference type="Pfam" id="PF07970"/>
    </source>
</evidence>
<sequence>MVRFYGNIFNNKKKPGDGEHSHGGILFEYEFFANVIEIRETARLMVTQLLRLCAVFGGVFATSCLSNDII</sequence>
<proteinExistence type="predicted"/>
<dbReference type="Pfam" id="PF07970">
    <property type="entry name" value="COPIIcoated_ERV"/>
    <property type="match status" value="1"/>
</dbReference>
<accession>A0AAD5MLX8</accession>
<reference evidence="2" key="1">
    <citation type="submission" date="2021-06" db="EMBL/GenBank/DDBJ databases">
        <title>Parelaphostrongylus tenuis whole genome reference sequence.</title>
        <authorList>
            <person name="Garwood T.J."/>
            <person name="Larsen P.A."/>
            <person name="Fountain-Jones N.M."/>
            <person name="Garbe J.R."/>
            <person name="Macchietto M.G."/>
            <person name="Kania S.A."/>
            <person name="Gerhold R.W."/>
            <person name="Richards J.E."/>
            <person name="Wolf T.M."/>
        </authorList>
    </citation>
    <scope>NUCLEOTIDE SEQUENCE</scope>
    <source>
        <strain evidence="2">MNPRO001-30</strain>
        <tissue evidence="2">Meninges</tissue>
    </source>
</reference>
<organism evidence="2 3">
    <name type="scientific">Parelaphostrongylus tenuis</name>
    <name type="common">Meningeal worm</name>
    <dbReference type="NCBI Taxonomy" id="148309"/>
    <lineage>
        <taxon>Eukaryota</taxon>
        <taxon>Metazoa</taxon>
        <taxon>Ecdysozoa</taxon>
        <taxon>Nematoda</taxon>
        <taxon>Chromadorea</taxon>
        <taxon>Rhabditida</taxon>
        <taxon>Rhabditina</taxon>
        <taxon>Rhabditomorpha</taxon>
        <taxon>Strongyloidea</taxon>
        <taxon>Metastrongylidae</taxon>
        <taxon>Parelaphostrongylus</taxon>
    </lineage>
</organism>
<protein>
    <recommendedName>
        <fullName evidence="1">Endoplasmic reticulum vesicle transporter C-terminal domain-containing protein</fullName>
    </recommendedName>
</protein>
<name>A0AAD5MLX8_PARTN</name>
<dbReference type="AlphaFoldDB" id="A0AAD5MLX8"/>
<evidence type="ECO:0000313" key="3">
    <source>
        <dbReference type="Proteomes" id="UP001196413"/>
    </source>
</evidence>